<reference evidence="2" key="1">
    <citation type="submission" date="2019-03" db="EMBL/GenBank/DDBJ databases">
        <authorList>
            <person name="Warren W.C."/>
            <person name="Johnson G.S."/>
        </authorList>
    </citation>
    <scope>NUCLEOTIDE SEQUENCE [LARGE SCALE GENOMIC DNA]</scope>
    <source>
        <strain evidence="2">Basenji</strain>
    </source>
</reference>
<sequence length="121" mass="13045">MGPRGGLGLALGGSQADQLRLGAHTRGRKMAARGRPEVTHRGFRPKSGSGLCREPRAPLRTRARGPGVGGRRAPRAAWAPRAPRAWAWSRAMRVSAQQPPPAPRVRDSLISFLLFTKNLAP</sequence>
<organism evidence="2 3">
    <name type="scientific">Canis lupus familiaris</name>
    <name type="common">Dog</name>
    <name type="synonym">Canis familiaris</name>
    <dbReference type="NCBI Taxonomy" id="9615"/>
    <lineage>
        <taxon>Eukaryota</taxon>
        <taxon>Metazoa</taxon>
        <taxon>Chordata</taxon>
        <taxon>Craniata</taxon>
        <taxon>Vertebrata</taxon>
        <taxon>Euteleostomi</taxon>
        <taxon>Mammalia</taxon>
        <taxon>Eutheria</taxon>
        <taxon>Laurasiatheria</taxon>
        <taxon>Carnivora</taxon>
        <taxon>Caniformia</taxon>
        <taxon>Canidae</taxon>
        <taxon>Canis</taxon>
    </lineage>
</organism>
<dbReference type="AlphaFoldDB" id="A0A8C0LTJ1"/>
<evidence type="ECO:0000256" key="1">
    <source>
        <dbReference type="SAM" id="MobiDB-lite"/>
    </source>
</evidence>
<name>A0A8C0LTJ1_CANLF</name>
<proteinExistence type="predicted"/>
<feature type="region of interest" description="Disordered" evidence="1">
    <location>
        <begin position="25"/>
        <end position="76"/>
    </location>
</feature>
<evidence type="ECO:0000313" key="2">
    <source>
        <dbReference type="Ensembl" id="ENSCAFP00030000149.1"/>
    </source>
</evidence>
<protein>
    <submittedName>
        <fullName evidence="2">Uncharacterized protein</fullName>
    </submittedName>
</protein>
<evidence type="ECO:0000313" key="3">
    <source>
        <dbReference type="Proteomes" id="UP000694429"/>
    </source>
</evidence>
<dbReference type="Ensembl" id="ENSCAFT00030000179.1">
    <property type="protein sequence ID" value="ENSCAFP00030000149.1"/>
    <property type="gene ID" value="ENSCAFG00030000130.1"/>
</dbReference>
<dbReference type="Proteomes" id="UP000694429">
    <property type="component" value="Chromosome 2"/>
</dbReference>
<accession>A0A8C0LTJ1</accession>
<reference evidence="2" key="2">
    <citation type="submission" date="2025-08" db="UniProtKB">
        <authorList>
            <consortium name="Ensembl"/>
        </authorList>
    </citation>
    <scope>IDENTIFICATION</scope>
</reference>